<organism evidence="2">
    <name type="scientific">bioreactor metagenome</name>
    <dbReference type="NCBI Taxonomy" id="1076179"/>
    <lineage>
        <taxon>unclassified sequences</taxon>
        <taxon>metagenomes</taxon>
        <taxon>ecological metagenomes</taxon>
    </lineage>
</organism>
<dbReference type="Pfam" id="PF04474">
    <property type="entry name" value="DUF554"/>
    <property type="match status" value="1"/>
</dbReference>
<dbReference type="PANTHER" id="PTHR36111:SF2">
    <property type="entry name" value="INNER MEMBRANE PROTEIN"/>
    <property type="match status" value="1"/>
</dbReference>
<reference evidence="2" key="1">
    <citation type="submission" date="2019-08" db="EMBL/GenBank/DDBJ databases">
        <authorList>
            <person name="Kucharzyk K."/>
            <person name="Murdoch R.W."/>
            <person name="Higgins S."/>
            <person name="Loffler F."/>
        </authorList>
    </citation>
    <scope>NUCLEOTIDE SEQUENCE</scope>
</reference>
<feature type="transmembrane region" description="Helical" evidence="1">
    <location>
        <begin position="99"/>
        <end position="116"/>
    </location>
</feature>
<protein>
    <submittedName>
        <fullName evidence="2">Putative membrane protein YdfK</fullName>
    </submittedName>
</protein>
<keyword evidence="1" id="KW-1133">Transmembrane helix</keyword>
<evidence type="ECO:0000313" key="2">
    <source>
        <dbReference type="EMBL" id="MPM34516.1"/>
    </source>
</evidence>
<evidence type="ECO:0000256" key="1">
    <source>
        <dbReference type="SAM" id="Phobius"/>
    </source>
</evidence>
<sequence>MAILGSIEDGLTGNFNTLAVKAILDGFAAMAFASSLGVGVIFSAVMVLFYQGAITLLAGQVQNIATASMMNELTATGGVILVALAISSLLEIKKIRTGSFLPALLVAPLIVWVISLF</sequence>
<name>A0A644Z109_9ZZZZ</name>
<gene>
    <name evidence="2" type="primary">ydfK_17</name>
    <name evidence="2" type="ORF">SDC9_81100</name>
</gene>
<dbReference type="EMBL" id="VSSQ01006998">
    <property type="protein sequence ID" value="MPM34516.1"/>
    <property type="molecule type" value="Genomic_DNA"/>
</dbReference>
<dbReference type="InterPro" id="IPR007563">
    <property type="entry name" value="DUF554"/>
</dbReference>
<dbReference type="AlphaFoldDB" id="A0A644Z109"/>
<accession>A0A644Z109</accession>
<feature type="transmembrane region" description="Helical" evidence="1">
    <location>
        <begin position="73"/>
        <end position="92"/>
    </location>
</feature>
<dbReference type="PANTHER" id="PTHR36111">
    <property type="entry name" value="INNER MEMBRANE PROTEIN-RELATED"/>
    <property type="match status" value="1"/>
</dbReference>
<keyword evidence="1" id="KW-0812">Transmembrane</keyword>
<comment type="caution">
    <text evidence="2">The sequence shown here is derived from an EMBL/GenBank/DDBJ whole genome shotgun (WGS) entry which is preliminary data.</text>
</comment>
<keyword evidence="1" id="KW-0472">Membrane</keyword>
<feature type="transmembrane region" description="Helical" evidence="1">
    <location>
        <begin position="27"/>
        <end position="53"/>
    </location>
</feature>
<proteinExistence type="predicted"/>